<accession>C6C1R3</accession>
<sequence>MTHIFDLYSEQILTYKLSGQQLEELKDVSASPEETAQKHLRFASRRKTKALILFGAGDGLLGKALAENKTAEQELLICDLYPEHIRNLNLNSFNQSHENCILLTDSSIWAMLLLLIQNGYSAANSHLILNPALDGNSKSKHQNLQKIFSGCKKIDYPTQDSGSRISAAAILSPDEPELEDFIKNFPEWITEIVLVWDCAEPASISDLQKFHRAEIINICHPLDADFSAQRNRMLENCSGEWIIYIDADERLRPEDWDDIRLMTSCEQCNGWYLPRITFYPDQNHCRIGYGLWPDLQLRLFKNSCNLKFVNKIHEQLTGLEGVSGILPDTPIQHLTHLLKSREKIESKLENFNNSTGGQFSHRLGIEFPNITKELLSPRKDRKVGPLLLPDVRMS</sequence>
<dbReference type="InterPro" id="IPR029044">
    <property type="entry name" value="Nucleotide-diphossugar_trans"/>
</dbReference>
<dbReference type="HOGENOM" id="CLU_038907_0_0_7"/>
<dbReference type="RefSeq" id="WP_015851127.1">
    <property type="nucleotide sequence ID" value="NC_012881.1"/>
</dbReference>
<dbReference type="STRING" id="526222.Desal_1246"/>
<dbReference type="AlphaFoldDB" id="C6C1R3"/>
<feature type="domain" description="Glycosyltransferase 2-like" evidence="2">
    <location>
        <begin position="189"/>
        <end position="256"/>
    </location>
</feature>
<proteinExistence type="inferred from homology"/>
<protein>
    <recommendedName>
        <fullName evidence="2">Glycosyltransferase 2-like domain-containing protein</fullName>
    </recommendedName>
</protein>
<dbReference type="eggNOG" id="COG0463">
    <property type="taxonomic scope" value="Bacteria"/>
</dbReference>
<keyword evidence="4" id="KW-1185">Reference proteome</keyword>
<comment type="similarity">
    <text evidence="1">Belongs to the glycosyltransferase 2 family. WaaE/KdtX subfamily.</text>
</comment>
<reference evidence="3 4" key="1">
    <citation type="submission" date="2009-06" db="EMBL/GenBank/DDBJ databases">
        <title>Complete sequence of Desulfovibrio salexigens DSM 2638.</title>
        <authorList>
            <consortium name="US DOE Joint Genome Institute"/>
            <person name="Lucas S."/>
            <person name="Copeland A."/>
            <person name="Lapidus A."/>
            <person name="Glavina del Rio T."/>
            <person name="Tice H."/>
            <person name="Bruce D."/>
            <person name="Goodwin L."/>
            <person name="Pitluck S."/>
            <person name="Munk A.C."/>
            <person name="Brettin T."/>
            <person name="Detter J.C."/>
            <person name="Han C."/>
            <person name="Tapia R."/>
            <person name="Larimer F."/>
            <person name="Land M."/>
            <person name="Hauser L."/>
            <person name="Kyrpides N."/>
            <person name="Anderson I."/>
            <person name="Wall J.D."/>
            <person name="Arkin A.P."/>
            <person name="Dehal P."/>
            <person name="Chivian D."/>
            <person name="Giles B."/>
            <person name="Hazen T.C."/>
        </authorList>
    </citation>
    <scope>NUCLEOTIDE SEQUENCE [LARGE SCALE GENOMIC DNA]</scope>
    <source>
        <strain evidence="4">ATCC 14822 / DSM 2638 / NCIMB 8403 / VKM B-1763</strain>
    </source>
</reference>
<dbReference type="KEGG" id="dsa:Desal_1246"/>
<organism evidence="3 4">
    <name type="scientific">Maridesulfovibrio salexigens (strain ATCC 14822 / DSM 2638 / NCIMB 8403 / VKM B-1763)</name>
    <name type="common">Desulfovibrio salexigens</name>
    <dbReference type="NCBI Taxonomy" id="526222"/>
    <lineage>
        <taxon>Bacteria</taxon>
        <taxon>Pseudomonadati</taxon>
        <taxon>Thermodesulfobacteriota</taxon>
        <taxon>Desulfovibrionia</taxon>
        <taxon>Desulfovibrionales</taxon>
        <taxon>Desulfovibrionaceae</taxon>
        <taxon>Maridesulfovibrio</taxon>
    </lineage>
</organism>
<evidence type="ECO:0000259" key="2">
    <source>
        <dbReference type="Pfam" id="PF00535"/>
    </source>
</evidence>
<dbReference type="EMBL" id="CP001649">
    <property type="protein sequence ID" value="ACS79309.1"/>
    <property type="molecule type" value="Genomic_DNA"/>
</dbReference>
<dbReference type="CAZy" id="GT2">
    <property type="family name" value="Glycosyltransferase Family 2"/>
</dbReference>
<dbReference type="InterPro" id="IPR001173">
    <property type="entry name" value="Glyco_trans_2-like"/>
</dbReference>
<evidence type="ECO:0000313" key="4">
    <source>
        <dbReference type="Proteomes" id="UP000002601"/>
    </source>
</evidence>
<dbReference type="PANTHER" id="PTHR43630:SF2">
    <property type="entry name" value="GLYCOSYLTRANSFERASE"/>
    <property type="match status" value="1"/>
</dbReference>
<dbReference type="Pfam" id="PF00535">
    <property type="entry name" value="Glycos_transf_2"/>
    <property type="match status" value="1"/>
</dbReference>
<dbReference type="Gene3D" id="3.90.550.10">
    <property type="entry name" value="Spore Coat Polysaccharide Biosynthesis Protein SpsA, Chain A"/>
    <property type="match status" value="1"/>
</dbReference>
<dbReference type="SUPFAM" id="SSF53448">
    <property type="entry name" value="Nucleotide-diphospho-sugar transferases"/>
    <property type="match status" value="1"/>
</dbReference>
<dbReference type="OrthoDB" id="9815923at2"/>
<gene>
    <name evidence="3" type="ordered locus">Desal_1246</name>
</gene>
<name>C6C1R3_MARSD</name>
<dbReference type="Proteomes" id="UP000002601">
    <property type="component" value="Chromosome"/>
</dbReference>
<evidence type="ECO:0000256" key="1">
    <source>
        <dbReference type="ARBA" id="ARBA00038494"/>
    </source>
</evidence>
<evidence type="ECO:0000313" key="3">
    <source>
        <dbReference type="EMBL" id="ACS79309.1"/>
    </source>
</evidence>
<dbReference type="PANTHER" id="PTHR43630">
    <property type="entry name" value="POLY-BETA-1,6-N-ACETYL-D-GLUCOSAMINE SYNTHASE"/>
    <property type="match status" value="1"/>
</dbReference>